<feature type="compositionally biased region" description="Low complexity" evidence="9">
    <location>
        <begin position="244"/>
        <end position="254"/>
    </location>
</feature>
<dbReference type="InterPro" id="IPR000571">
    <property type="entry name" value="Znf_CCCH"/>
</dbReference>
<dbReference type="Gene3D" id="4.10.1000.40">
    <property type="match status" value="1"/>
</dbReference>
<comment type="subcellular location">
    <subcellularLocation>
        <location evidence="1">Nucleus</location>
    </subcellularLocation>
</comment>
<gene>
    <name evidence="11" type="ORF">CXG81DRAFT_19586</name>
</gene>
<dbReference type="PANTHER" id="PTHR14738:SF29">
    <property type="entry name" value="ZINC FINGER CCCH DOMAIN-CONTAINING PROTEIN 14"/>
    <property type="match status" value="1"/>
</dbReference>
<evidence type="ECO:0000256" key="7">
    <source>
        <dbReference type="ARBA" id="ARBA00023242"/>
    </source>
</evidence>
<keyword evidence="12" id="KW-1185">Reference proteome</keyword>
<dbReference type="GO" id="GO:0008270">
    <property type="term" value="F:zinc ion binding"/>
    <property type="evidence" value="ECO:0007669"/>
    <property type="project" value="UniProtKB-KW"/>
</dbReference>
<feature type="zinc finger region" description="C3H1-type" evidence="8">
    <location>
        <begin position="270"/>
        <end position="295"/>
    </location>
</feature>
<keyword evidence="3 8" id="KW-0479">Metal-binding</keyword>
<dbReference type="InterPro" id="IPR040366">
    <property type="entry name" value="Nab2/ZC3H14"/>
</dbReference>
<evidence type="ECO:0000256" key="5">
    <source>
        <dbReference type="ARBA" id="ARBA00022771"/>
    </source>
</evidence>
<evidence type="ECO:0000256" key="1">
    <source>
        <dbReference type="ARBA" id="ARBA00004123"/>
    </source>
</evidence>
<feature type="compositionally biased region" description="Low complexity" evidence="9">
    <location>
        <begin position="221"/>
        <end position="237"/>
    </location>
</feature>
<feature type="compositionally biased region" description="Pro residues" evidence="9">
    <location>
        <begin position="158"/>
        <end position="168"/>
    </location>
</feature>
<evidence type="ECO:0000256" key="2">
    <source>
        <dbReference type="ARBA" id="ARBA00008423"/>
    </source>
</evidence>
<keyword evidence="7" id="KW-0539">Nucleus</keyword>
<dbReference type="AlphaFoldDB" id="A0A4P9X5Q2"/>
<reference evidence="12" key="1">
    <citation type="journal article" date="2018" name="Nat. Microbiol.">
        <title>Leveraging single-cell genomics to expand the fungal tree of life.</title>
        <authorList>
            <person name="Ahrendt S.R."/>
            <person name="Quandt C.A."/>
            <person name="Ciobanu D."/>
            <person name="Clum A."/>
            <person name="Salamov A."/>
            <person name="Andreopoulos B."/>
            <person name="Cheng J.F."/>
            <person name="Woyke T."/>
            <person name="Pelin A."/>
            <person name="Henrissat B."/>
            <person name="Reynolds N.K."/>
            <person name="Benny G.L."/>
            <person name="Smith M.E."/>
            <person name="James T.Y."/>
            <person name="Grigoriev I.V."/>
        </authorList>
    </citation>
    <scope>NUCLEOTIDE SEQUENCE [LARGE SCALE GENOMIC DNA]</scope>
    <source>
        <strain evidence="12">ATCC 52028</strain>
    </source>
</reference>
<feature type="region of interest" description="Disordered" evidence="9">
    <location>
        <begin position="158"/>
        <end position="274"/>
    </location>
</feature>
<dbReference type="PANTHER" id="PTHR14738">
    <property type="entry name" value="ZINC FINGER CCCH DOMAIN-CONTAINING PROTEIN 14"/>
    <property type="match status" value="1"/>
</dbReference>
<dbReference type="SMART" id="SM00356">
    <property type="entry name" value="ZnF_C3H1"/>
    <property type="match status" value="3"/>
</dbReference>
<accession>A0A4P9X5Q2</accession>
<evidence type="ECO:0000256" key="3">
    <source>
        <dbReference type="ARBA" id="ARBA00022723"/>
    </source>
</evidence>
<organism evidence="11 12">
    <name type="scientific">Caulochytrium protostelioides</name>
    <dbReference type="NCBI Taxonomy" id="1555241"/>
    <lineage>
        <taxon>Eukaryota</taxon>
        <taxon>Fungi</taxon>
        <taxon>Fungi incertae sedis</taxon>
        <taxon>Chytridiomycota</taxon>
        <taxon>Chytridiomycota incertae sedis</taxon>
        <taxon>Chytridiomycetes</taxon>
        <taxon>Caulochytriales</taxon>
        <taxon>Caulochytriaceae</taxon>
        <taxon>Caulochytrium</taxon>
    </lineage>
</organism>
<dbReference type="PROSITE" id="PS50103">
    <property type="entry name" value="ZF_C3H1"/>
    <property type="match status" value="1"/>
</dbReference>
<feature type="domain" description="C3H1-type" evidence="10">
    <location>
        <begin position="270"/>
        <end position="295"/>
    </location>
</feature>
<evidence type="ECO:0000256" key="8">
    <source>
        <dbReference type="PROSITE-ProRule" id="PRU00723"/>
    </source>
</evidence>
<dbReference type="GO" id="GO:0043488">
    <property type="term" value="P:regulation of mRNA stability"/>
    <property type="evidence" value="ECO:0007669"/>
    <property type="project" value="InterPro"/>
</dbReference>
<dbReference type="GO" id="GO:0005634">
    <property type="term" value="C:nucleus"/>
    <property type="evidence" value="ECO:0007669"/>
    <property type="project" value="UniProtKB-SubCell"/>
</dbReference>
<name>A0A4P9X5Q2_9FUNG</name>
<dbReference type="GO" id="GO:0005737">
    <property type="term" value="C:cytoplasm"/>
    <property type="evidence" value="ECO:0007669"/>
    <property type="project" value="TreeGrafter"/>
</dbReference>
<dbReference type="GO" id="GO:0008143">
    <property type="term" value="F:poly(A) binding"/>
    <property type="evidence" value="ECO:0007669"/>
    <property type="project" value="InterPro"/>
</dbReference>
<evidence type="ECO:0000313" key="11">
    <source>
        <dbReference type="EMBL" id="RKP00475.1"/>
    </source>
</evidence>
<dbReference type="Proteomes" id="UP000274922">
    <property type="component" value="Unassembled WGS sequence"/>
</dbReference>
<evidence type="ECO:0000313" key="12">
    <source>
        <dbReference type="Proteomes" id="UP000274922"/>
    </source>
</evidence>
<dbReference type="Gene3D" id="4.10.1000.30">
    <property type="match status" value="1"/>
</dbReference>
<dbReference type="STRING" id="1555241.A0A4P9X5Q2"/>
<dbReference type="EMBL" id="ML014214">
    <property type="protein sequence ID" value="RKP00475.1"/>
    <property type="molecule type" value="Genomic_DNA"/>
</dbReference>
<feature type="compositionally biased region" description="Polar residues" evidence="9">
    <location>
        <begin position="198"/>
        <end position="208"/>
    </location>
</feature>
<evidence type="ECO:0000256" key="4">
    <source>
        <dbReference type="ARBA" id="ARBA00022737"/>
    </source>
</evidence>
<keyword evidence="4" id="KW-0677">Repeat</keyword>
<evidence type="ECO:0000256" key="6">
    <source>
        <dbReference type="ARBA" id="ARBA00022833"/>
    </source>
</evidence>
<keyword evidence="6 8" id="KW-0862">Zinc</keyword>
<dbReference type="OrthoDB" id="438553at2759"/>
<sequence length="523" mass="53382">MASEFATAFSALLSKTGHMPEEGTVDTVALGEYVLELAKMQANPAQIAQEIAESTSSTMTLHGPSSTIVNVFETRLHHLLTSLRITHRSFAPASASVSASAAASASASASFFASFFASFLAFAFAFASSYSSSCLSMHPVTGPVPGLVSWLRMNLPRASPPASNPPAADPINPDPVASTAPAVATTSAPSATMPDVYQHSTVPSNRPSGTHPLPSYHPNTSQHLQSQYDSSSSNQGSNTRYPRGRGAPAASRGGSQRHDPYARPMSSGARRQPGQCYAYPNCPRGDNCPYSHDISNAGAPSAMVPASATAPAPAPVSVPINTWPPCRFGLSCRNAYCKFSHAPGALAPASTASTSASALPSSAAAPSSIAVTAAVPAYASADTRSSIPCRFYPNCRNITCPFRHGAGSSPAAAASAASVPATTTATATTAGGADGDLVMATAPDAALAGLAQRSPMPAAPMGTRSSVPCHFQAACTRPQCPFVHFGPRAAINGAAAPAKQHISERAFVVAGDETEQIIPGSGL</sequence>
<dbReference type="Pfam" id="PF14608">
    <property type="entry name" value="zf-CCCH_2"/>
    <property type="match status" value="4"/>
</dbReference>
<evidence type="ECO:0000256" key="9">
    <source>
        <dbReference type="SAM" id="MobiDB-lite"/>
    </source>
</evidence>
<proteinExistence type="inferred from homology"/>
<keyword evidence="5 8" id="KW-0863">Zinc-finger</keyword>
<protein>
    <recommendedName>
        <fullName evidence="10">C3H1-type domain-containing protein</fullName>
    </recommendedName>
</protein>
<evidence type="ECO:0000259" key="10">
    <source>
        <dbReference type="PROSITE" id="PS50103"/>
    </source>
</evidence>
<comment type="similarity">
    <text evidence="2">Belongs to the ZC3H14 family.</text>
</comment>
<feature type="compositionally biased region" description="Low complexity" evidence="9">
    <location>
        <begin position="169"/>
        <end position="192"/>
    </location>
</feature>